<accession>A0A366SLZ5</accession>
<dbReference type="InterPro" id="IPR053392">
    <property type="entry name" value="Transposase_IS30-like"/>
</dbReference>
<sequence>MTYTHLTTNELVIIEAYYQENRKVSDIAKSLGRSKQTIYKIIHFLKEGHSVYEYYDQYKTNKKRCGRRQTQLSKPEKKLIDDHLKRDWSLDVIKGVYADVIVCSMRTLYRLADRGIFDKQDLPWKGKRKPNGKKETRGKQAFRRDIRERSKVYPDFDTEFGHFEGDTIVGKHHKSAVITLVEKQSKAIITLQTAGRKASDIEGSINRWLSRFPRHLFKSITFDCGKEFSNWKTISNQHDIDIFFADPGCPGKRGLNEHSNSLLRRHGLPKQMDFNGISQTILSAIADKRNRIPRKSLNYQTPYHVFLSQVKLSNLI</sequence>
<reference evidence="2 3" key="1">
    <citation type="submission" date="2015-06" db="EMBL/GenBank/DDBJ databases">
        <title>The Genome Sequence of Enterococcus cecorum 170AEA1.</title>
        <authorList>
            <consortium name="The Broad Institute Genomics Platform"/>
            <consortium name="The Broad Institute Genome Sequencing Center for Infectious Disease"/>
            <person name="Earl A.M."/>
            <person name="Van Tyne D."/>
            <person name="Lebreton F."/>
            <person name="Saavedra J.T."/>
            <person name="Gilmore M.S."/>
            <person name="Manson McGuire A."/>
            <person name="Clock S."/>
            <person name="Crupain M."/>
            <person name="Rangan U."/>
            <person name="Young S."/>
            <person name="Abouelleil A."/>
            <person name="Cao P."/>
            <person name="Chapman S.B."/>
            <person name="Griggs A."/>
            <person name="Priest M."/>
            <person name="Shea T."/>
            <person name="Wortman J."/>
            <person name="Nusbaum C."/>
            <person name="Birren B."/>
        </authorList>
    </citation>
    <scope>NUCLEOTIDE SEQUENCE [LARGE SCALE GENOMIC DNA]</scope>
    <source>
        <strain evidence="2 3">170AEA1</strain>
    </source>
</reference>
<proteinExistence type="predicted"/>
<dbReference type="Gene3D" id="3.30.420.10">
    <property type="entry name" value="Ribonuclease H-like superfamily/Ribonuclease H"/>
    <property type="match status" value="1"/>
</dbReference>
<feature type="domain" description="Integrase catalytic" evidence="1">
    <location>
        <begin position="150"/>
        <end position="310"/>
    </location>
</feature>
<dbReference type="GO" id="GO:0004803">
    <property type="term" value="F:transposase activity"/>
    <property type="evidence" value="ECO:0007669"/>
    <property type="project" value="TreeGrafter"/>
</dbReference>
<dbReference type="NCBIfam" id="NF033563">
    <property type="entry name" value="transpos_IS30"/>
    <property type="match status" value="1"/>
</dbReference>
<dbReference type="AlphaFoldDB" id="A0A366SLZ5"/>
<evidence type="ECO:0000313" key="3">
    <source>
        <dbReference type="Proteomes" id="UP000252800"/>
    </source>
</evidence>
<dbReference type="InterPro" id="IPR051917">
    <property type="entry name" value="Transposase-Integrase"/>
</dbReference>
<evidence type="ECO:0000313" key="2">
    <source>
        <dbReference type="EMBL" id="RBR29154.1"/>
    </source>
</evidence>
<dbReference type="PROSITE" id="PS50994">
    <property type="entry name" value="INTEGRASE"/>
    <property type="match status" value="1"/>
</dbReference>
<dbReference type="InterPro" id="IPR012337">
    <property type="entry name" value="RNaseH-like_sf"/>
</dbReference>
<organism evidence="2 3">
    <name type="scientific">Enterococcus cecorum</name>
    <dbReference type="NCBI Taxonomy" id="44008"/>
    <lineage>
        <taxon>Bacteria</taxon>
        <taxon>Bacillati</taxon>
        <taxon>Bacillota</taxon>
        <taxon>Bacilli</taxon>
        <taxon>Lactobacillales</taxon>
        <taxon>Enterococcaceae</taxon>
        <taxon>Enterococcus</taxon>
    </lineage>
</organism>
<dbReference type="InterPro" id="IPR013324">
    <property type="entry name" value="RNA_pol_sigma_r3/r4-like"/>
</dbReference>
<dbReference type="GO" id="GO:0003676">
    <property type="term" value="F:nucleic acid binding"/>
    <property type="evidence" value="ECO:0007669"/>
    <property type="project" value="InterPro"/>
</dbReference>
<dbReference type="GO" id="GO:0032196">
    <property type="term" value="P:transposition"/>
    <property type="evidence" value="ECO:0007669"/>
    <property type="project" value="TreeGrafter"/>
</dbReference>
<dbReference type="EMBL" id="LEOY01000011">
    <property type="protein sequence ID" value="RBR29154.1"/>
    <property type="molecule type" value="Genomic_DNA"/>
</dbReference>
<dbReference type="SUPFAM" id="SSF53098">
    <property type="entry name" value="Ribonuclease H-like"/>
    <property type="match status" value="1"/>
</dbReference>
<dbReference type="Proteomes" id="UP000252800">
    <property type="component" value="Unassembled WGS sequence"/>
</dbReference>
<dbReference type="PANTHER" id="PTHR10948">
    <property type="entry name" value="TRANSPOSASE"/>
    <property type="match status" value="1"/>
</dbReference>
<dbReference type="SUPFAM" id="SSF88659">
    <property type="entry name" value="Sigma3 and sigma4 domains of RNA polymerase sigma factors"/>
    <property type="match status" value="1"/>
</dbReference>
<name>A0A366SLZ5_9ENTE</name>
<dbReference type="GO" id="GO:0015074">
    <property type="term" value="P:DNA integration"/>
    <property type="evidence" value="ECO:0007669"/>
    <property type="project" value="InterPro"/>
</dbReference>
<dbReference type="PANTHER" id="PTHR10948:SF23">
    <property type="entry name" value="TRANSPOSASE INSI FOR INSERTION SEQUENCE ELEMENT IS30A-RELATED"/>
    <property type="match status" value="1"/>
</dbReference>
<dbReference type="InterPro" id="IPR036397">
    <property type="entry name" value="RNaseH_sf"/>
</dbReference>
<dbReference type="GO" id="GO:0005829">
    <property type="term" value="C:cytosol"/>
    <property type="evidence" value="ECO:0007669"/>
    <property type="project" value="TreeGrafter"/>
</dbReference>
<evidence type="ECO:0000259" key="1">
    <source>
        <dbReference type="PROSITE" id="PS50994"/>
    </source>
</evidence>
<comment type="caution">
    <text evidence="2">The sequence shown here is derived from an EMBL/GenBank/DDBJ whole genome shotgun (WGS) entry which is preliminary data.</text>
</comment>
<dbReference type="InterPro" id="IPR001584">
    <property type="entry name" value="Integrase_cat-core"/>
</dbReference>
<protein>
    <submittedName>
        <fullName evidence="2">Integrase</fullName>
    </submittedName>
</protein>
<gene>
    <name evidence="2" type="ORF">EB18_01457</name>
</gene>
<dbReference type="RefSeq" id="WP_113784675.1">
    <property type="nucleotide sequence ID" value="NZ_KZ845706.1"/>
</dbReference>